<dbReference type="AlphaFoldDB" id="A0A5B8A5R8"/>
<accession>A0A5B8A5R8</accession>
<dbReference type="OrthoDB" id="880439at2"/>
<gene>
    <name evidence="3" type="ORF">FHG12_18655</name>
</gene>
<protein>
    <submittedName>
        <fullName evidence="3">Uncharacterized protein</fullName>
    </submittedName>
</protein>
<evidence type="ECO:0000256" key="2">
    <source>
        <dbReference type="SAM" id="MobiDB-lite"/>
    </source>
</evidence>
<dbReference type="RefSeq" id="WP_139517228.1">
    <property type="nucleotide sequence ID" value="NZ_CP040896.1"/>
</dbReference>
<dbReference type="Proteomes" id="UP000305398">
    <property type="component" value="Chromosome"/>
</dbReference>
<sequence>MAILDNLAKAAKDFFIEDDAQGPAKAEAARPLPGAAQPPYTPAVPPTPAGAGTPAAPTTVTQAEQRHLDHIQSLLAGDGKDFMAYTKMVKSMSASGLSGPVLYQTAFNAFAAVTGLDLATLLASAEQFEQKLVADRNKVLERHREKIGEIQIPKAPPGPIVQLLQQEKQLQADLADLTRQLELKSQQLLAAQQQLQEERQKAGAALASYELANATAATELQAHRQATQSFLAGPTSPFTSSTK</sequence>
<evidence type="ECO:0000313" key="4">
    <source>
        <dbReference type="Proteomes" id="UP000305398"/>
    </source>
</evidence>
<proteinExistence type="predicted"/>
<feature type="region of interest" description="Disordered" evidence="2">
    <location>
        <begin position="22"/>
        <end position="56"/>
    </location>
</feature>
<feature type="coiled-coil region" evidence="1">
    <location>
        <begin position="160"/>
        <end position="212"/>
    </location>
</feature>
<keyword evidence="1" id="KW-0175">Coiled coil</keyword>
<organism evidence="3 4">
    <name type="scientific">Hymenobacter jejuensis</name>
    <dbReference type="NCBI Taxonomy" id="2502781"/>
    <lineage>
        <taxon>Bacteria</taxon>
        <taxon>Pseudomonadati</taxon>
        <taxon>Bacteroidota</taxon>
        <taxon>Cytophagia</taxon>
        <taxon>Cytophagales</taxon>
        <taxon>Hymenobacteraceae</taxon>
        <taxon>Hymenobacter</taxon>
    </lineage>
</organism>
<keyword evidence="4" id="KW-1185">Reference proteome</keyword>
<name>A0A5B8A5R8_9BACT</name>
<dbReference type="KEGG" id="hyj:FHG12_18655"/>
<evidence type="ECO:0000313" key="3">
    <source>
        <dbReference type="EMBL" id="QDA61996.1"/>
    </source>
</evidence>
<dbReference type="EMBL" id="CP040896">
    <property type="protein sequence ID" value="QDA61996.1"/>
    <property type="molecule type" value="Genomic_DNA"/>
</dbReference>
<feature type="compositionally biased region" description="Pro residues" evidence="2">
    <location>
        <begin position="39"/>
        <end position="48"/>
    </location>
</feature>
<reference evidence="3 4" key="1">
    <citation type="submission" date="2019-06" db="EMBL/GenBank/DDBJ databases">
        <authorList>
            <person name="Srinivasan S."/>
        </authorList>
    </citation>
    <scope>NUCLEOTIDE SEQUENCE [LARGE SCALE GENOMIC DNA]</scope>
    <source>
        <strain evidence="3 4">17J68-5</strain>
    </source>
</reference>
<evidence type="ECO:0000256" key="1">
    <source>
        <dbReference type="SAM" id="Coils"/>
    </source>
</evidence>